<gene>
    <name evidence="2" type="ORF">jaqu_32160</name>
</gene>
<reference evidence="2 3" key="1">
    <citation type="submission" date="2015-02" db="EMBL/GenBank/DDBJ databases">
        <title>Genome Sequence of Jannaschia aquimarina DSM28248, a member of the Roseobacter clade.</title>
        <authorList>
            <person name="Voget S."/>
            <person name="Daniel R."/>
        </authorList>
    </citation>
    <scope>NUCLEOTIDE SEQUENCE [LARGE SCALE GENOMIC DNA]</scope>
    <source>
        <strain evidence="2 3">GSW-M26</strain>
    </source>
</reference>
<dbReference type="RefSeq" id="WP_141134287.1">
    <property type="nucleotide sequence ID" value="NZ_FZPF01000001.1"/>
</dbReference>
<dbReference type="STRING" id="935700.jaqu_32160"/>
<name>A0A0D1ED96_9RHOB</name>
<dbReference type="OrthoDB" id="5498228at2"/>
<comment type="caution">
    <text evidence="2">The sequence shown here is derived from an EMBL/GenBank/DDBJ whole genome shotgun (WGS) entry which is preliminary data.</text>
</comment>
<sequence>MYDLTWDDRPPPIALRSLAALRENIRGARADARLAVEFRPLLLDESEMPWRAFVRQAAREGFGDRLLDAIAPAAADLGDDWMQDRLSFVDVSIGSSRLQDALRQLAGQTMRRAAGPAIPILVPPWEQHVLAAHLAALRLARRGRRAPVLTGLSPAQAAAMPVVRQAPAILVSCSGSPGRARLPAYVSSLGSCLRSPVPILTGGPAEMDTGPRPLHSRERKDPVAALEACGLRFDDLGDAPG</sequence>
<accession>A0A0D1ED96</accession>
<proteinExistence type="predicted"/>
<dbReference type="PATRIC" id="fig|935700.4.peg.3322"/>
<dbReference type="Proteomes" id="UP000032232">
    <property type="component" value="Unassembled WGS sequence"/>
</dbReference>
<evidence type="ECO:0000313" key="3">
    <source>
        <dbReference type="Proteomes" id="UP000032232"/>
    </source>
</evidence>
<organism evidence="2 3">
    <name type="scientific">Jannaschia aquimarina</name>
    <dbReference type="NCBI Taxonomy" id="935700"/>
    <lineage>
        <taxon>Bacteria</taxon>
        <taxon>Pseudomonadati</taxon>
        <taxon>Pseudomonadota</taxon>
        <taxon>Alphaproteobacteria</taxon>
        <taxon>Rhodobacterales</taxon>
        <taxon>Roseobacteraceae</taxon>
        <taxon>Jannaschia</taxon>
    </lineage>
</organism>
<evidence type="ECO:0000256" key="1">
    <source>
        <dbReference type="SAM" id="MobiDB-lite"/>
    </source>
</evidence>
<evidence type="ECO:0008006" key="4">
    <source>
        <dbReference type="Google" id="ProtNLM"/>
    </source>
</evidence>
<dbReference type="EMBL" id="JYFE01000060">
    <property type="protein sequence ID" value="KIT14891.1"/>
    <property type="molecule type" value="Genomic_DNA"/>
</dbReference>
<dbReference type="AlphaFoldDB" id="A0A0D1ED96"/>
<feature type="region of interest" description="Disordered" evidence="1">
    <location>
        <begin position="202"/>
        <end position="221"/>
    </location>
</feature>
<keyword evidence="3" id="KW-1185">Reference proteome</keyword>
<evidence type="ECO:0000313" key="2">
    <source>
        <dbReference type="EMBL" id="KIT14891.1"/>
    </source>
</evidence>
<protein>
    <recommendedName>
        <fullName evidence="4">B12 binding domain protein</fullName>
    </recommendedName>
</protein>